<proteinExistence type="predicted"/>
<dbReference type="EMBL" id="MU001643">
    <property type="protein sequence ID" value="KAF2478699.1"/>
    <property type="molecule type" value="Genomic_DNA"/>
</dbReference>
<reference evidence="1" key="1">
    <citation type="journal article" date="2020" name="Stud. Mycol.">
        <title>101 Dothideomycetes genomes: a test case for predicting lifestyles and emergence of pathogens.</title>
        <authorList>
            <person name="Haridas S."/>
            <person name="Albert R."/>
            <person name="Binder M."/>
            <person name="Bloem J."/>
            <person name="Labutti K."/>
            <person name="Salamov A."/>
            <person name="Andreopoulos B."/>
            <person name="Baker S."/>
            <person name="Barry K."/>
            <person name="Bills G."/>
            <person name="Bluhm B."/>
            <person name="Cannon C."/>
            <person name="Castanera R."/>
            <person name="Culley D."/>
            <person name="Daum C."/>
            <person name="Ezra D."/>
            <person name="Gonzalez J."/>
            <person name="Henrissat B."/>
            <person name="Kuo A."/>
            <person name="Liang C."/>
            <person name="Lipzen A."/>
            <person name="Lutzoni F."/>
            <person name="Magnuson J."/>
            <person name="Mondo S."/>
            <person name="Nolan M."/>
            <person name="Ohm R."/>
            <person name="Pangilinan J."/>
            <person name="Park H.-J."/>
            <person name="Ramirez L."/>
            <person name="Alfaro M."/>
            <person name="Sun H."/>
            <person name="Tritt A."/>
            <person name="Yoshinaga Y."/>
            <person name="Zwiers L.-H."/>
            <person name="Turgeon B."/>
            <person name="Goodwin S."/>
            <person name="Spatafora J."/>
            <person name="Crous P."/>
            <person name="Grigoriev I."/>
        </authorList>
    </citation>
    <scope>NUCLEOTIDE SEQUENCE</scope>
    <source>
        <strain evidence="1">CBS 113389</strain>
    </source>
</reference>
<protein>
    <submittedName>
        <fullName evidence="1">Uncharacterized protein</fullName>
    </submittedName>
</protein>
<name>A0A6A6PFD9_9PEZI</name>
<organism evidence="1 2">
    <name type="scientific">Neohortaea acidophila</name>
    <dbReference type="NCBI Taxonomy" id="245834"/>
    <lineage>
        <taxon>Eukaryota</taxon>
        <taxon>Fungi</taxon>
        <taxon>Dikarya</taxon>
        <taxon>Ascomycota</taxon>
        <taxon>Pezizomycotina</taxon>
        <taxon>Dothideomycetes</taxon>
        <taxon>Dothideomycetidae</taxon>
        <taxon>Mycosphaerellales</taxon>
        <taxon>Teratosphaeriaceae</taxon>
        <taxon>Neohortaea</taxon>
    </lineage>
</organism>
<sequence length="60" mass="6793">MPNTYNGGLTQQHCREHSLLCAGLLNIIHRVVWGRPCLEAHQHTTHIPSHSATRRRESAV</sequence>
<keyword evidence="2" id="KW-1185">Reference proteome</keyword>
<dbReference type="RefSeq" id="XP_033585269.1">
    <property type="nucleotide sequence ID" value="XM_033734897.1"/>
</dbReference>
<gene>
    <name evidence="1" type="ORF">BDY17DRAFT_305660</name>
</gene>
<evidence type="ECO:0000313" key="1">
    <source>
        <dbReference type="EMBL" id="KAF2478699.1"/>
    </source>
</evidence>
<accession>A0A6A6PFD9</accession>
<dbReference type="Proteomes" id="UP000799767">
    <property type="component" value="Unassembled WGS sequence"/>
</dbReference>
<dbReference type="AlphaFoldDB" id="A0A6A6PFD9"/>
<evidence type="ECO:0000313" key="2">
    <source>
        <dbReference type="Proteomes" id="UP000799767"/>
    </source>
</evidence>
<dbReference type="GeneID" id="54475899"/>